<dbReference type="AlphaFoldDB" id="A0A9N9IFP6"/>
<organism evidence="2 3">
    <name type="scientific">Dentiscutata erythropus</name>
    <dbReference type="NCBI Taxonomy" id="1348616"/>
    <lineage>
        <taxon>Eukaryota</taxon>
        <taxon>Fungi</taxon>
        <taxon>Fungi incertae sedis</taxon>
        <taxon>Mucoromycota</taxon>
        <taxon>Glomeromycotina</taxon>
        <taxon>Glomeromycetes</taxon>
        <taxon>Diversisporales</taxon>
        <taxon>Gigasporaceae</taxon>
        <taxon>Dentiscutata</taxon>
    </lineage>
</organism>
<dbReference type="OrthoDB" id="2402625at2759"/>
<evidence type="ECO:0000313" key="3">
    <source>
        <dbReference type="Proteomes" id="UP000789405"/>
    </source>
</evidence>
<feature type="region of interest" description="Disordered" evidence="1">
    <location>
        <begin position="215"/>
        <end position="271"/>
    </location>
</feature>
<dbReference type="EMBL" id="CAJVPY010012365">
    <property type="protein sequence ID" value="CAG8733631.1"/>
    <property type="molecule type" value="Genomic_DNA"/>
</dbReference>
<protein>
    <submittedName>
        <fullName evidence="2">5427_t:CDS:1</fullName>
    </submittedName>
</protein>
<proteinExistence type="predicted"/>
<gene>
    <name evidence="2" type="ORF">DERYTH_LOCUS15352</name>
</gene>
<sequence>MSSVFIAFCFVKTISGNDKFLTGTAVYRANSTEDEFRELTYKGFTGNSETLIIDFEKNSILSLIQTIPLSSPQHDSTCAPEDLPYAFSLLLYTAPAVTNSYKFNDTIGRQSFMLSKKLYNPVTSQKGIESDVIVSYTNANGRYDSLKDSLKKSVISAVGRLKLNSNSKIPHIISSEIEWSYAANDPKSSNQSSAEKTKSKEFNDQLDLIEEQYNTMTSQTSNKRRRVGLFSSSSKSSTDKLQNVDLKELAEQIRNTAPEPQNPPNESSDKN</sequence>
<reference evidence="2" key="1">
    <citation type="submission" date="2021-06" db="EMBL/GenBank/DDBJ databases">
        <authorList>
            <person name="Kallberg Y."/>
            <person name="Tangrot J."/>
            <person name="Rosling A."/>
        </authorList>
    </citation>
    <scope>NUCLEOTIDE SEQUENCE</scope>
    <source>
        <strain evidence="2">MA453B</strain>
    </source>
</reference>
<dbReference type="Proteomes" id="UP000789405">
    <property type="component" value="Unassembled WGS sequence"/>
</dbReference>
<name>A0A9N9IFP6_9GLOM</name>
<comment type="caution">
    <text evidence="2">The sequence shown here is derived from an EMBL/GenBank/DDBJ whole genome shotgun (WGS) entry which is preliminary data.</text>
</comment>
<accession>A0A9N9IFP6</accession>
<evidence type="ECO:0000313" key="2">
    <source>
        <dbReference type="EMBL" id="CAG8733631.1"/>
    </source>
</evidence>
<evidence type="ECO:0000256" key="1">
    <source>
        <dbReference type="SAM" id="MobiDB-lite"/>
    </source>
</evidence>
<keyword evidence="3" id="KW-1185">Reference proteome</keyword>